<keyword evidence="3" id="KW-1185">Reference proteome</keyword>
<dbReference type="RefSeq" id="WP_194214485.1">
    <property type="nucleotide sequence ID" value="NZ_CP061205.1"/>
</dbReference>
<dbReference type="Proteomes" id="UP001595444">
    <property type="component" value="Unassembled WGS sequence"/>
</dbReference>
<gene>
    <name evidence="2" type="ORF">ACFOKA_17470</name>
</gene>
<protein>
    <submittedName>
        <fullName evidence="2">Uncharacterized protein</fullName>
    </submittedName>
</protein>
<evidence type="ECO:0000256" key="1">
    <source>
        <dbReference type="SAM" id="SignalP"/>
    </source>
</evidence>
<dbReference type="EMBL" id="JBHRSL010000028">
    <property type="protein sequence ID" value="MFC3053693.1"/>
    <property type="molecule type" value="Genomic_DNA"/>
</dbReference>
<proteinExistence type="predicted"/>
<sequence>MKTVAAGLTIILSLSTISFAADSPGQQHDEKSEFRETRLLAKAENTAESLRLACQTGLVIGGFFETGPEAVQSLHQALADCEAAIIKDPTNILTTVSLAAAISYEGKRLTSARYPHTSKKLLEKLVQENPNSAIALGALATWHSEVSAVGFAARLVLGASRKKATSLYASAFEKGLTDFGLRLSYIKFLARGTPEDMAHALAQCAIMLEAPAQTAIDKILQQKMAILAVALQTKDEKTIEAALEEISAFPTLKDYKKMPAYELAKTYRDD</sequence>
<reference evidence="3" key="1">
    <citation type="journal article" date="2019" name="Int. J. Syst. Evol. Microbiol.">
        <title>The Global Catalogue of Microorganisms (GCM) 10K type strain sequencing project: providing services to taxonomists for standard genome sequencing and annotation.</title>
        <authorList>
            <consortium name="The Broad Institute Genomics Platform"/>
            <consortium name="The Broad Institute Genome Sequencing Center for Infectious Disease"/>
            <person name="Wu L."/>
            <person name="Ma J."/>
        </authorList>
    </citation>
    <scope>NUCLEOTIDE SEQUENCE [LARGE SCALE GENOMIC DNA]</scope>
    <source>
        <strain evidence="3">KCTC 62164</strain>
    </source>
</reference>
<accession>A0ABV7D904</accession>
<feature type="chain" id="PRO_5046084223" evidence="1">
    <location>
        <begin position="21"/>
        <end position="270"/>
    </location>
</feature>
<name>A0ABV7D904_9PROT</name>
<organism evidence="2 3">
    <name type="scientific">Kordiimonas pumila</name>
    <dbReference type="NCBI Taxonomy" id="2161677"/>
    <lineage>
        <taxon>Bacteria</taxon>
        <taxon>Pseudomonadati</taxon>
        <taxon>Pseudomonadota</taxon>
        <taxon>Alphaproteobacteria</taxon>
        <taxon>Kordiimonadales</taxon>
        <taxon>Kordiimonadaceae</taxon>
        <taxon>Kordiimonas</taxon>
    </lineage>
</organism>
<comment type="caution">
    <text evidence="2">The sequence shown here is derived from an EMBL/GenBank/DDBJ whole genome shotgun (WGS) entry which is preliminary data.</text>
</comment>
<keyword evidence="1" id="KW-0732">Signal</keyword>
<evidence type="ECO:0000313" key="2">
    <source>
        <dbReference type="EMBL" id="MFC3053693.1"/>
    </source>
</evidence>
<evidence type="ECO:0000313" key="3">
    <source>
        <dbReference type="Proteomes" id="UP001595444"/>
    </source>
</evidence>
<feature type="signal peptide" evidence="1">
    <location>
        <begin position="1"/>
        <end position="20"/>
    </location>
</feature>